<dbReference type="InterPro" id="IPR003172">
    <property type="entry name" value="ML_dom"/>
</dbReference>
<keyword evidence="5" id="KW-1185">Reference proteome</keyword>
<dbReference type="OrthoDB" id="2310480at2759"/>
<keyword evidence="2" id="KW-0732">Signal</keyword>
<proteinExistence type="predicted"/>
<gene>
    <name evidence="4" type="ORF">FWILDA_LOCUS7146</name>
</gene>
<reference evidence="4" key="1">
    <citation type="submission" date="2022-08" db="EMBL/GenBank/DDBJ databases">
        <authorList>
            <person name="Kallberg Y."/>
            <person name="Tangrot J."/>
            <person name="Rosling A."/>
        </authorList>
    </citation>
    <scope>NUCLEOTIDE SEQUENCE</scope>
    <source>
        <strain evidence="4">Wild A</strain>
    </source>
</reference>
<name>A0A9W4WVN2_9GLOM</name>
<sequence length="167" mass="18080">MKKFIFASIILAMISMINSILIPPHPTAKFFQCVFLFPVPVLPNITLSPDPLVAGKLNIFTISGKLDKDVIIGDSFVVEFVNREGLSPLFEPFTMDICSRTGIKCPIKAGTALNISEEVLVPADLPGPDVFAILVSIGDIYDKSSVGINEVDPNYHPIACGIAVYDN</sequence>
<evidence type="ECO:0000259" key="3">
    <source>
        <dbReference type="Pfam" id="PF02221"/>
    </source>
</evidence>
<organism evidence="4 5">
    <name type="scientific">Funneliformis geosporum</name>
    <dbReference type="NCBI Taxonomy" id="1117311"/>
    <lineage>
        <taxon>Eukaryota</taxon>
        <taxon>Fungi</taxon>
        <taxon>Fungi incertae sedis</taxon>
        <taxon>Mucoromycota</taxon>
        <taxon>Glomeromycotina</taxon>
        <taxon>Glomeromycetes</taxon>
        <taxon>Glomerales</taxon>
        <taxon>Glomeraceae</taxon>
        <taxon>Funneliformis</taxon>
    </lineage>
</organism>
<comment type="caution">
    <text evidence="4">The sequence shown here is derived from an EMBL/GenBank/DDBJ whole genome shotgun (WGS) entry which is preliminary data.</text>
</comment>
<feature type="domain" description="MD-2-related lipid-recognition" evidence="3">
    <location>
        <begin position="39"/>
        <end position="127"/>
    </location>
</feature>
<protein>
    <recommendedName>
        <fullName evidence="1">Phosphatidylglycerol/phosphatidylinositol transfer protein</fullName>
    </recommendedName>
</protein>
<dbReference type="AlphaFoldDB" id="A0A9W4WVN2"/>
<dbReference type="SUPFAM" id="SSF81296">
    <property type="entry name" value="E set domains"/>
    <property type="match status" value="1"/>
</dbReference>
<dbReference type="EMBL" id="CAMKVN010001379">
    <property type="protein sequence ID" value="CAI2175545.1"/>
    <property type="molecule type" value="Genomic_DNA"/>
</dbReference>
<evidence type="ECO:0000313" key="5">
    <source>
        <dbReference type="Proteomes" id="UP001153678"/>
    </source>
</evidence>
<dbReference type="Pfam" id="PF02221">
    <property type="entry name" value="E1_DerP2_DerF2"/>
    <property type="match status" value="1"/>
</dbReference>
<evidence type="ECO:0000313" key="4">
    <source>
        <dbReference type="EMBL" id="CAI2175545.1"/>
    </source>
</evidence>
<evidence type="ECO:0000256" key="2">
    <source>
        <dbReference type="SAM" id="SignalP"/>
    </source>
</evidence>
<evidence type="ECO:0000256" key="1">
    <source>
        <dbReference type="ARBA" id="ARBA00016056"/>
    </source>
</evidence>
<dbReference type="InterPro" id="IPR014756">
    <property type="entry name" value="Ig_E-set"/>
</dbReference>
<accession>A0A9W4WVN2</accession>
<dbReference type="Proteomes" id="UP001153678">
    <property type="component" value="Unassembled WGS sequence"/>
</dbReference>
<feature type="chain" id="PRO_5040821774" description="Phosphatidylglycerol/phosphatidylinositol transfer protein" evidence="2">
    <location>
        <begin position="20"/>
        <end position="167"/>
    </location>
</feature>
<feature type="signal peptide" evidence="2">
    <location>
        <begin position="1"/>
        <end position="19"/>
    </location>
</feature>